<keyword evidence="4 7" id="KW-0808">Transferase</keyword>
<dbReference type="CDD" id="cd07984">
    <property type="entry name" value="LPLAT_LABLAT-like"/>
    <property type="match status" value="1"/>
</dbReference>
<keyword evidence="8" id="KW-1185">Reference proteome</keyword>
<name>A0A4R7K0T4_9GAMM</name>
<evidence type="ECO:0000256" key="2">
    <source>
        <dbReference type="ARBA" id="ARBA00022475"/>
    </source>
</evidence>
<keyword evidence="2" id="KW-1003">Cell membrane</keyword>
<dbReference type="InterPro" id="IPR004960">
    <property type="entry name" value="LipA_acyltrans"/>
</dbReference>
<sequence length="300" mass="33635">MKNAGAQAGIWLIHLLALLPLPIAHALGGLLGRILWWTGSESARIARINLRICFPEFTPEQVDQMARDCLVAYGRTCTEMGMSWCWPIPKVQELITHVEGLEYLQQGLDQKNGIILIAPHLGNWEILNHFFRQYLYMTVMYRPVKVPAVDNFIFETRKRVGVGLVPASREGVMALFEILENNGVVAVLPDQKPRPKSGVIAPFFGYPALTGKLIGELAAETDAYLLCCYAKRLENGGYGVVLTPGDPEIRNREPVASATALNKSIEECIRDCPEQYQWGYKRFGRQPVPENDPYRKAVIP</sequence>
<evidence type="ECO:0000256" key="1">
    <source>
        <dbReference type="ARBA" id="ARBA00004533"/>
    </source>
</evidence>
<dbReference type="PANTHER" id="PTHR30606">
    <property type="entry name" value="LIPID A BIOSYNTHESIS LAUROYL ACYLTRANSFERASE"/>
    <property type="match status" value="1"/>
</dbReference>
<comment type="subcellular location">
    <subcellularLocation>
        <location evidence="1">Cell inner membrane</location>
    </subcellularLocation>
</comment>
<evidence type="ECO:0000256" key="6">
    <source>
        <dbReference type="ARBA" id="ARBA00023315"/>
    </source>
</evidence>
<dbReference type="Proteomes" id="UP000295830">
    <property type="component" value="Unassembled WGS sequence"/>
</dbReference>
<keyword evidence="3" id="KW-0997">Cell inner membrane</keyword>
<evidence type="ECO:0000256" key="4">
    <source>
        <dbReference type="ARBA" id="ARBA00022679"/>
    </source>
</evidence>
<evidence type="ECO:0000313" key="8">
    <source>
        <dbReference type="Proteomes" id="UP000295830"/>
    </source>
</evidence>
<evidence type="ECO:0000256" key="5">
    <source>
        <dbReference type="ARBA" id="ARBA00023136"/>
    </source>
</evidence>
<proteinExistence type="predicted"/>
<dbReference type="EMBL" id="SOAX01000001">
    <property type="protein sequence ID" value="TDT44452.1"/>
    <property type="molecule type" value="Genomic_DNA"/>
</dbReference>
<gene>
    <name evidence="7" type="ORF">DES49_0556</name>
</gene>
<dbReference type="Pfam" id="PF03279">
    <property type="entry name" value="Lip_A_acyltrans"/>
    <property type="match status" value="1"/>
</dbReference>
<dbReference type="AlphaFoldDB" id="A0A4R7K0T4"/>
<accession>A0A4R7K0T4</accession>
<keyword evidence="5" id="KW-0472">Membrane</keyword>
<protein>
    <submittedName>
        <fullName evidence="7">KDO2-lipid IV(A) lauroyltransferase</fullName>
    </submittedName>
</protein>
<dbReference type="PANTHER" id="PTHR30606:SF10">
    <property type="entry name" value="PHOSPHATIDYLINOSITOL MANNOSIDE ACYLTRANSFERASE"/>
    <property type="match status" value="1"/>
</dbReference>
<dbReference type="PIRSF" id="PIRSF026649">
    <property type="entry name" value="MsbB"/>
    <property type="match status" value="1"/>
</dbReference>
<keyword evidence="6" id="KW-0012">Acyltransferase</keyword>
<evidence type="ECO:0000256" key="3">
    <source>
        <dbReference type="ARBA" id="ARBA00022519"/>
    </source>
</evidence>
<dbReference type="GO" id="GO:0016746">
    <property type="term" value="F:acyltransferase activity"/>
    <property type="evidence" value="ECO:0007669"/>
    <property type="project" value="UniProtKB-KW"/>
</dbReference>
<dbReference type="GO" id="GO:0005886">
    <property type="term" value="C:plasma membrane"/>
    <property type="evidence" value="ECO:0007669"/>
    <property type="project" value="UniProtKB-SubCell"/>
</dbReference>
<reference evidence="7 8" key="1">
    <citation type="submission" date="2019-03" db="EMBL/GenBank/DDBJ databases">
        <title>Genomic Encyclopedia of Type Strains, Phase IV (KMG-IV): sequencing the most valuable type-strain genomes for metagenomic binning, comparative biology and taxonomic classification.</title>
        <authorList>
            <person name="Goeker M."/>
        </authorList>
    </citation>
    <scope>NUCLEOTIDE SEQUENCE [LARGE SCALE GENOMIC DNA]</scope>
    <source>
        <strain evidence="7 8">DSM 15505</strain>
    </source>
</reference>
<dbReference type="GO" id="GO:0009247">
    <property type="term" value="P:glycolipid biosynthetic process"/>
    <property type="evidence" value="ECO:0007669"/>
    <property type="project" value="UniProtKB-ARBA"/>
</dbReference>
<evidence type="ECO:0000313" key="7">
    <source>
        <dbReference type="EMBL" id="TDT44452.1"/>
    </source>
</evidence>
<organism evidence="7 8">
    <name type="scientific">Halospina denitrificans</name>
    <dbReference type="NCBI Taxonomy" id="332522"/>
    <lineage>
        <taxon>Bacteria</taxon>
        <taxon>Pseudomonadati</taxon>
        <taxon>Pseudomonadota</taxon>
        <taxon>Gammaproteobacteria</taxon>
        <taxon>Halospina</taxon>
    </lineage>
</organism>
<comment type="caution">
    <text evidence="7">The sequence shown here is derived from an EMBL/GenBank/DDBJ whole genome shotgun (WGS) entry which is preliminary data.</text>
</comment>